<name>D5X6Z8_THIK1</name>
<reference evidence="2" key="1">
    <citation type="submission" date="2010-04" db="EMBL/GenBank/DDBJ databases">
        <title>Complete sequence of Thiomonas intermedia K12.</title>
        <authorList>
            <consortium name="US DOE Joint Genome Institute"/>
            <person name="Lucas S."/>
            <person name="Copeland A."/>
            <person name="Lapidus A."/>
            <person name="Cheng J.-F."/>
            <person name="Bruce D."/>
            <person name="Goodwin L."/>
            <person name="Pitluck S."/>
            <person name="Davenport K."/>
            <person name="Detter J.C."/>
            <person name="Han C."/>
            <person name="Tapia R."/>
            <person name="Land M."/>
            <person name="Hauser L."/>
            <person name="Kyrpides N."/>
            <person name="Ovchinnikova G."/>
            <person name="Kerfeld C.A."/>
            <person name="Cannon G.C."/>
            <person name="Heinhorst S."/>
            <person name="Woyke T."/>
        </authorList>
    </citation>
    <scope>NUCLEOTIDE SEQUENCE [LARGE SCALE GENOMIC DNA]</scope>
    <source>
        <strain evidence="2">K12</strain>
    </source>
</reference>
<protein>
    <submittedName>
        <fullName evidence="2">Uncharacterized protein</fullName>
    </submittedName>
</protein>
<organism evidence="2">
    <name type="scientific">Thiomonas intermedia (strain K12)</name>
    <name type="common">Thiobacillus intermedius</name>
    <dbReference type="NCBI Taxonomy" id="75379"/>
    <lineage>
        <taxon>Bacteria</taxon>
        <taxon>Pseudomonadati</taxon>
        <taxon>Pseudomonadota</taxon>
        <taxon>Betaproteobacteria</taxon>
        <taxon>Burkholderiales</taxon>
        <taxon>Thiomonas</taxon>
    </lineage>
</organism>
<keyword evidence="1" id="KW-0472">Membrane</keyword>
<dbReference type="HOGENOM" id="CLU_3048985_0_0_4"/>
<sequence>MAGFFVSLIIYPFAVYGLRRFFTERLGMENNIGFLVFLLASVVSWLAAEAVGRL</sequence>
<accession>D5X6Z8</accession>
<dbReference type="STRING" id="75379.Tint_2805"/>
<dbReference type="EMBL" id="CP002021">
    <property type="protein sequence ID" value="ADG32145.1"/>
    <property type="molecule type" value="Genomic_DNA"/>
</dbReference>
<dbReference type="AlphaFoldDB" id="D5X6Z8"/>
<evidence type="ECO:0000256" key="1">
    <source>
        <dbReference type="SAM" id="Phobius"/>
    </source>
</evidence>
<gene>
    <name evidence="2" type="ordered locus">Tint_2805</name>
</gene>
<feature type="transmembrane region" description="Helical" evidence="1">
    <location>
        <begin position="33"/>
        <end position="52"/>
    </location>
</feature>
<proteinExistence type="predicted"/>
<keyword evidence="1" id="KW-0812">Transmembrane</keyword>
<dbReference type="KEGG" id="tin:Tint_2805"/>
<keyword evidence="1" id="KW-1133">Transmembrane helix</keyword>
<evidence type="ECO:0000313" key="2">
    <source>
        <dbReference type="EMBL" id="ADG32145.1"/>
    </source>
</evidence>